<dbReference type="InterPro" id="IPR004528">
    <property type="entry name" value="KdsB"/>
</dbReference>
<proteinExistence type="inferred from homology"/>
<comment type="caution">
    <text evidence="5">The sequence shown here is derived from an EMBL/GenBank/DDBJ whole genome shotgun (WGS) entry which is preliminary data.</text>
</comment>
<gene>
    <name evidence="4 5" type="primary">kdsB</name>
    <name evidence="5" type="ORF">HHX48_02495</name>
</gene>
<sequence length="251" mass="27449">MSFVVIIPARYGSSRFPGKPLVDINGKPMVQHVIERAFEAGADRVILATDSNDIASVATSLCEVCMTRDDHSSGTERLAEVVATLGLADDTVIVNVQGDEPFVPAENIRQVAVNLRQNPQASMATLSTPFSDEADICNPNMVKVVVNHQGEALYFSRSPIPYDRAAMLENSQPVNPGSFFRHIGLYAYRARYIKQYVSYAPSALEQTESLEQLRALWYADKIHVDVASAPPPVGIDTPEDLEALLKSLATN</sequence>
<protein>
    <recommendedName>
        <fullName evidence="4">3-deoxy-manno-octulosonate cytidylyltransferase</fullName>
        <ecNumber evidence="4">2.7.7.38</ecNumber>
    </recommendedName>
    <alternativeName>
        <fullName evidence="4">CMP-2-keto-3-deoxyoctulosonic acid synthase</fullName>
        <shortName evidence="4">CKS</shortName>
        <shortName evidence="4">CMP-KDO synthase</shortName>
    </alternativeName>
</protein>
<organism evidence="5 6">
    <name type="scientific">Salinimonas profundi</name>
    <dbReference type="NCBI Taxonomy" id="2729140"/>
    <lineage>
        <taxon>Bacteria</taxon>
        <taxon>Pseudomonadati</taxon>
        <taxon>Pseudomonadota</taxon>
        <taxon>Gammaproteobacteria</taxon>
        <taxon>Alteromonadales</taxon>
        <taxon>Alteromonadaceae</taxon>
        <taxon>Alteromonas/Salinimonas group</taxon>
        <taxon>Salinimonas</taxon>
    </lineage>
</organism>
<keyword evidence="2 4" id="KW-0548">Nucleotidyltransferase</keyword>
<keyword evidence="6" id="KW-1185">Reference proteome</keyword>
<dbReference type="Gene3D" id="3.90.550.10">
    <property type="entry name" value="Spore Coat Polysaccharide Biosynthesis Protein SpsA, Chain A"/>
    <property type="match status" value="1"/>
</dbReference>
<dbReference type="EC" id="2.7.7.38" evidence="4"/>
<comment type="catalytic activity">
    <reaction evidence="4">
        <text>3-deoxy-alpha-D-manno-oct-2-ulosonate + CTP = CMP-3-deoxy-beta-D-manno-octulosonate + diphosphate</text>
        <dbReference type="Rhea" id="RHEA:23448"/>
        <dbReference type="ChEBI" id="CHEBI:33019"/>
        <dbReference type="ChEBI" id="CHEBI:37563"/>
        <dbReference type="ChEBI" id="CHEBI:85986"/>
        <dbReference type="ChEBI" id="CHEBI:85987"/>
        <dbReference type="EC" id="2.7.7.38"/>
    </reaction>
</comment>
<keyword evidence="3 4" id="KW-0448">Lipopolysaccharide biosynthesis</keyword>
<dbReference type="Proteomes" id="UP000624419">
    <property type="component" value="Unassembled WGS sequence"/>
</dbReference>
<evidence type="ECO:0000256" key="3">
    <source>
        <dbReference type="ARBA" id="ARBA00022985"/>
    </source>
</evidence>
<keyword evidence="1 4" id="KW-0808">Transferase</keyword>
<comment type="function">
    <text evidence="4">Activates KDO (a required 8-carbon sugar) for incorporation into bacterial lipopolysaccharide in Gram-negative bacteria.</text>
</comment>
<accession>A0ABR8LFU3</accession>
<dbReference type="NCBIfam" id="NF009905">
    <property type="entry name" value="PRK13368.1"/>
    <property type="match status" value="1"/>
</dbReference>
<name>A0ABR8LFU3_9ALTE</name>
<dbReference type="CDD" id="cd02517">
    <property type="entry name" value="CMP-KDO-Synthetase"/>
    <property type="match status" value="1"/>
</dbReference>
<dbReference type="PANTHER" id="PTHR42866:SF2">
    <property type="entry name" value="3-DEOXY-MANNO-OCTULOSONATE CYTIDYLYLTRANSFERASE, MITOCHONDRIAL"/>
    <property type="match status" value="1"/>
</dbReference>
<evidence type="ECO:0000313" key="6">
    <source>
        <dbReference type="Proteomes" id="UP000624419"/>
    </source>
</evidence>
<keyword evidence="4" id="KW-0963">Cytoplasm</keyword>
<comment type="pathway">
    <text evidence="4">Nucleotide-sugar biosynthesis; CMP-3-deoxy-D-manno-octulosonate biosynthesis; CMP-3-deoxy-D-manno-octulosonate from 3-deoxy-D-manno-octulosonate and CTP: step 1/1.</text>
</comment>
<dbReference type="EMBL" id="JABBXD010000001">
    <property type="protein sequence ID" value="MBD3584602.1"/>
    <property type="molecule type" value="Genomic_DNA"/>
</dbReference>
<evidence type="ECO:0000256" key="2">
    <source>
        <dbReference type="ARBA" id="ARBA00022695"/>
    </source>
</evidence>
<dbReference type="SUPFAM" id="SSF53448">
    <property type="entry name" value="Nucleotide-diphospho-sugar transferases"/>
    <property type="match status" value="1"/>
</dbReference>
<evidence type="ECO:0000256" key="4">
    <source>
        <dbReference type="HAMAP-Rule" id="MF_00057"/>
    </source>
</evidence>
<evidence type="ECO:0000313" key="5">
    <source>
        <dbReference type="EMBL" id="MBD3584602.1"/>
    </source>
</evidence>
<dbReference type="InterPro" id="IPR003329">
    <property type="entry name" value="Cytidylyl_trans"/>
</dbReference>
<dbReference type="NCBIfam" id="NF003952">
    <property type="entry name" value="PRK05450.1-5"/>
    <property type="match status" value="1"/>
</dbReference>
<reference evidence="5 6" key="1">
    <citation type="submission" date="2020-04" db="EMBL/GenBank/DDBJ databases">
        <title>Salinimonas sp. HHU 13199.</title>
        <authorList>
            <person name="Cui X."/>
            <person name="Zhang D."/>
        </authorList>
    </citation>
    <scope>NUCLEOTIDE SEQUENCE [LARGE SCALE GENOMIC DNA]</scope>
    <source>
        <strain evidence="5 6">HHU 13199</strain>
    </source>
</reference>
<dbReference type="PANTHER" id="PTHR42866">
    <property type="entry name" value="3-DEOXY-MANNO-OCTULOSONATE CYTIDYLYLTRANSFERASE"/>
    <property type="match status" value="1"/>
</dbReference>
<dbReference type="RefSeq" id="WP_191022051.1">
    <property type="nucleotide sequence ID" value="NZ_JABBXD010000001.1"/>
</dbReference>
<evidence type="ECO:0000256" key="1">
    <source>
        <dbReference type="ARBA" id="ARBA00022679"/>
    </source>
</evidence>
<comment type="similarity">
    <text evidence="4">Belongs to the KdsB family.</text>
</comment>
<dbReference type="Pfam" id="PF02348">
    <property type="entry name" value="CTP_transf_3"/>
    <property type="match status" value="1"/>
</dbReference>
<comment type="subcellular location">
    <subcellularLocation>
        <location evidence="4">Cytoplasm</location>
    </subcellularLocation>
</comment>
<dbReference type="NCBIfam" id="TIGR00466">
    <property type="entry name" value="kdsB"/>
    <property type="match status" value="1"/>
</dbReference>
<dbReference type="InterPro" id="IPR029044">
    <property type="entry name" value="Nucleotide-diphossugar_trans"/>
</dbReference>
<dbReference type="NCBIfam" id="NF003950">
    <property type="entry name" value="PRK05450.1-3"/>
    <property type="match status" value="1"/>
</dbReference>
<dbReference type="GO" id="GO:0008690">
    <property type="term" value="F:3-deoxy-manno-octulosonate cytidylyltransferase activity"/>
    <property type="evidence" value="ECO:0007669"/>
    <property type="project" value="UniProtKB-EC"/>
</dbReference>
<dbReference type="HAMAP" id="MF_00057">
    <property type="entry name" value="KdsB"/>
    <property type="match status" value="1"/>
</dbReference>